<dbReference type="AlphaFoldDB" id="A0A4Q5EA14"/>
<evidence type="ECO:0000313" key="4">
    <source>
        <dbReference type="Proteomes" id="UP000431575"/>
    </source>
</evidence>
<dbReference type="RefSeq" id="WP_130080883.1">
    <property type="nucleotide sequence ID" value="NZ_CAKOCG010000005.1"/>
</dbReference>
<comment type="caution">
    <text evidence="3">The sequence shown here is derived from an EMBL/GenBank/DDBJ whole genome shotgun (WGS) entry which is preliminary data.</text>
</comment>
<evidence type="ECO:0000259" key="2">
    <source>
        <dbReference type="Pfam" id="PF20469"/>
    </source>
</evidence>
<dbReference type="InterPro" id="IPR034139">
    <property type="entry name" value="TOPRIM_OLD"/>
</dbReference>
<dbReference type="Pfam" id="PF20469">
    <property type="entry name" value="OLD-like_TOPRIM"/>
    <property type="match status" value="1"/>
</dbReference>
<gene>
    <name evidence="3" type="ORF">GAP41_12495</name>
</gene>
<feature type="domain" description="OLD protein-like TOPRIM" evidence="2">
    <location>
        <begin position="434"/>
        <end position="501"/>
    </location>
</feature>
<dbReference type="Pfam" id="PF13175">
    <property type="entry name" value="AAA_15"/>
    <property type="match status" value="1"/>
</dbReference>
<dbReference type="InterPro" id="IPR041685">
    <property type="entry name" value="AAA_GajA/Old/RecF-like"/>
</dbReference>
<organism evidence="3 4">
    <name type="scientific">Bacteroides uniformis</name>
    <dbReference type="NCBI Taxonomy" id="820"/>
    <lineage>
        <taxon>Bacteria</taxon>
        <taxon>Pseudomonadati</taxon>
        <taxon>Bacteroidota</taxon>
        <taxon>Bacteroidia</taxon>
        <taxon>Bacteroidales</taxon>
        <taxon>Bacteroidaceae</taxon>
        <taxon>Bacteroides</taxon>
    </lineage>
</organism>
<dbReference type="Gene3D" id="3.40.50.300">
    <property type="entry name" value="P-loop containing nucleotide triphosphate hydrolases"/>
    <property type="match status" value="1"/>
</dbReference>
<dbReference type="InterPro" id="IPR027417">
    <property type="entry name" value="P-loop_NTPase"/>
</dbReference>
<dbReference type="CDD" id="cd01026">
    <property type="entry name" value="TOPRIM_OLD"/>
    <property type="match status" value="1"/>
</dbReference>
<dbReference type="InterPro" id="IPR051396">
    <property type="entry name" value="Bact_Antivir_Def_Nuclease"/>
</dbReference>
<reference evidence="3 4" key="1">
    <citation type="journal article" date="2019" name="Nat. Med.">
        <title>A library of human gut bacterial isolates paired with longitudinal multiomics data enables mechanistic microbiome research.</title>
        <authorList>
            <person name="Poyet M."/>
            <person name="Groussin M."/>
            <person name="Gibbons S.M."/>
            <person name="Avila-Pacheco J."/>
            <person name="Jiang X."/>
            <person name="Kearney S.M."/>
            <person name="Perrotta A.R."/>
            <person name="Berdy B."/>
            <person name="Zhao S."/>
            <person name="Lieberman T.D."/>
            <person name="Swanson P.K."/>
            <person name="Smith M."/>
            <person name="Roesemann S."/>
            <person name="Alexander J.E."/>
            <person name="Rich S.A."/>
            <person name="Livny J."/>
            <person name="Vlamakis H."/>
            <person name="Clish C."/>
            <person name="Bullock K."/>
            <person name="Deik A."/>
            <person name="Scott J."/>
            <person name="Pierce K.A."/>
            <person name="Xavier R.J."/>
            <person name="Alm E.J."/>
        </authorList>
    </citation>
    <scope>NUCLEOTIDE SEQUENCE [LARGE SCALE GENOMIC DNA]</scope>
    <source>
        <strain evidence="3 4">BIOML-A6</strain>
    </source>
</reference>
<dbReference type="PANTHER" id="PTHR43581">
    <property type="entry name" value="ATP/GTP PHOSPHATASE"/>
    <property type="match status" value="1"/>
</dbReference>
<name>A0A4Q5EA14_BACUN</name>
<sequence length="691" mass="79002">MYISKVSLVNYRNFENSFFLFNKGINTIIGENASGKTNLFRAIRLILDDNLLSSAYKLNENDFNRNLSNWKGKWIIISLEFSEISADEAIQALFVHRGGNVEGDITERATYNLFFRPKPQIRKLLSELKAGDKDGLEKILDKVTIDDYETFFTGKSTVNFNDKNVQRELMGDFEKVEFNFDIDESKFGSRIPHQLSISKEVSFTFIKALRDVVSDFQDNRKNPLLTLFKSKSEDIKKKDFSSISEQVEELNQSIEKLEDIQEITDNISNTIKEAVGTTYSPSSLSIKSNVPSDVEKLFQSLKLFIGEPEEDYEGGVYELSLGGANLIFLTLKLLEYKYRKEKDKIANFLLIEEPEAHIHTHIQKALFDKIDYPDTQIIYSTHSTHISEVANISNMNIISRFRNYSEVYQPFVGLSEDQIVKIQRFLDAIRCNLLFAKSVILVEGDAEEIIIPIMVKKTLGVSLDELGISLINVRSTGFENLAQLFHNHRIKKKCAIITDLDASITGENTKAAKIGISRKEKLEALKKKSKWIKAFYASHTFEIDFFQAGNFDEILSTISEVYVDKKAIKQSKEDIKSGDIKKYGKRILTMANNMGKGWYAILLSNQITPSTHIPNYILEAILFAKSKFSKELLSQILTYVLSTYEPSDKIEKLNKELLAYKNDEITLDGLKKDLEKVIDNTEPILYILNRL</sequence>
<dbReference type="Proteomes" id="UP000431575">
    <property type="component" value="Unassembled WGS sequence"/>
</dbReference>
<evidence type="ECO:0000313" key="3">
    <source>
        <dbReference type="EMBL" id="KAB4242429.1"/>
    </source>
</evidence>
<dbReference type="EMBL" id="WCTM01000006">
    <property type="protein sequence ID" value="KAB4242429.1"/>
    <property type="molecule type" value="Genomic_DNA"/>
</dbReference>
<evidence type="ECO:0000259" key="1">
    <source>
        <dbReference type="Pfam" id="PF13175"/>
    </source>
</evidence>
<dbReference type="SUPFAM" id="SSF52540">
    <property type="entry name" value="P-loop containing nucleoside triphosphate hydrolases"/>
    <property type="match status" value="1"/>
</dbReference>
<feature type="domain" description="Endonuclease GajA/Old nuclease/RecF-like AAA" evidence="1">
    <location>
        <begin position="1"/>
        <end position="386"/>
    </location>
</feature>
<protein>
    <submittedName>
        <fullName evidence="3">AAA family ATPase</fullName>
    </submittedName>
</protein>
<proteinExistence type="predicted"/>
<accession>A0A4Q5EA14</accession>
<dbReference type="PANTHER" id="PTHR43581:SF4">
    <property type="entry name" value="ATP_GTP PHOSPHATASE"/>
    <property type="match status" value="1"/>
</dbReference>